<comment type="caution">
    <text evidence="3">The sequence shown here is derived from an EMBL/GenBank/DDBJ whole genome shotgun (WGS) entry which is preliminary data.</text>
</comment>
<dbReference type="InterPro" id="IPR045584">
    <property type="entry name" value="Pilin-like"/>
</dbReference>
<feature type="compositionally biased region" description="Polar residues" evidence="1">
    <location>
        <begin position="92"/>
        <end position="107"/>
    </location>
</feature>
<keyword evidence="2" id="KW-0812">Transmembrane</keyword>
<evidence type="ECO:0000256" key="1">
    <source>
        <dbReference type="SAM" id="MobiDB-lite"/>
    </source>
</evidence>
<dbReference type="SUPFAM" id="SSF54523">
    <property type="entry name" value="Pili subunits"/>
    <property type="match status" value="1"/>
</dbReference>
<feature type="transmembrane region" description="Helical" evidence="2">
    <location>
        <begin position="35"/>
        <end position="59"/>
    </location>
</feature>
<gene>
    <name evidence="3" type="ORF">WMG39_00340</name>
</gene>
<proteinExistence type="predicted"/>
<protein>
    <submittedName>
        <fullName evidence="3">Prepilin-type N-terminal cleavage/methylation domain-containing protein</fullName>
    </submittedName>
</protein>
<dbReference type="InterPro" id="IPR012902">
    <property type="entry name" value="N_methyl_site"/>
</dbReference>
<sequence length="198" mass="21307">MKIPILFKFLHIYNTQKIGNSPHTKPRKGDEGFTLLEVLVIALIVGILSSIAAPGWLAFINNQRVRTVNDRVLQTLRSAQSEAKRSKRDITVTFNPTPATDPPTVTINPPLPTGGSTQTLNAGGEIKPGTITLVSNANSITFNYLGNVDQLPQDTSVNPSVKRFVVMVKPTGGGAKKCVLIETILGAMITDEGSRCTL</sequence>
<organism evidence="3 4">
    <name type="scientific">Microcoleus anatoxicus PTRS2</name>
    <dbReference type="NCBI Taxonomy" id="2705321"/>
    <lineage>
        <taxon>Bacteria</taxon>
        <taxon>Bacillati</taxon>
        <taxon>Cyanobacteriota</taxon>
        <taxon>Cyanophyceae</taxon>
        <taxon>Oscillatoriophycideae</taxon>
        <taxon>Oscillatoriales</taxon>
        <taxon>Microcoleaceae</taxon>
        <taxon>Microcoleus</taxon>
        <taxon>Microcoleus anatoxicus</taxon>
    </lineage>
</organism>
<evidence type="ECO:0000313" key="4">
    <source>
        <dbReference type="Proteomes" id="UP001384579"/>
    </source>
</evidence>
<dbReference type="PROSITE" id="PS00409">
    <property type="entry name" value="PROKAR_NTER_METHYL"/>
    <property type="match status" value="1"/>
</dbReference>
<feature type="region of interest" description="Disordered" evidence="1">
    <location>
        <begin position="92"/>
        <end position="111"/>
    </location>
</feature>
<reference evidence="3 4" key="1">
    <citation type="journal article" date="2020" name="Harmful Algae">
        <title>Molecular and morphological characterization of a novel dihydroanatoxin-a producing Microcoleus species (cyanobacteria) from the Russian River, California, USA.</title>
        <authorList>
            <person name="Conklin K.Y."/>
            <person name="Stancheva R."/>
            <person name="Otten T.G."/>
            <person name="Fadness R."/>
            <person name="Boyer G.L."/>
            <person name="Read B."/>
            <person name="Zhang X."/>
            <person name="Sheath R.G."/>
        </authorList>
    </citation>
    <scope>NUCLEOTIDE SEQUENCE [LARGE SCALE GENOMIC DNA]</scope>
    <source>
        <strain evidence="3 4">PTRS2</strain>
    </source>
</reference>
<dbReference type="NCBIfam" id="TIGR02532">
    <property type="entry name" value="IV_pilin_GFxxxE"/>
    <property type="match status" value="1"/>
</dbReference>
<dbReference type="Gene3D" id="3.30.700.10">
    <property type="entry name" value="Glycoprotein, Type 4 Pilin"/>
    <property type="match status" value="1"/>
</dbReference>
<dbReference type="EMBL" id="JBBLXS010000002">
    <property type="protein sequence ID" value="MEK0183291.1"/>
    <property type="molecule type" value="Genomic_DNA"/>
</dbReference>
<accession>A0ABU8YG01</accession>
<dbReference type="Pfam" id="PF07963">
    <property type="entry name" value="N_methyl"/>
    <property type="match status" value="1"/>
</dbReference>
<evidence type="ECO:0000256" key="2">
    <source>
        <dbReference type="SAM" id="Phobius"/>
    </source>
</evidence>
<keyword evidence="2" id="KW-0472">Membrane</keyword>
<keyword evidence="4" id="KW-1185">Reference proteome</keyword>
<keyword evidence="2" id="KW-1133">Transmembrane helix</keyword>
<dbReference type="Proteomes" id="UP001384579">
    <property type="component" value="Unassembled WGS sequence"/>
</dbReference>
<name>A0ABU8YG01_9CYAN</name>
<dbReference type="RefSeq" id="WP_340519953.1">
    <property type="nucleotide sequence ID" value="NZ_JBBLXS010000002.1"/>
</dbReference>
<evidence type="ECO:0000313" key="3">
    <source>
        <dbReference type="EMBL" id="MEK0183291.1"/>
    </source>
</evidence>